<keyword evidence="1" id="KW-1185">Reference proteome</keyword>
<evidence type="ECO:0000313" key="2">
    <source>
        <dbReference type="WBParaSite" id="nRc.2.0.1.t08403-RA"/>
    </source>
</evidence>
<sequence>MIGASHPTIWKFISTLKNQQSFNEARIEQYLAGQAPPPGKKKYRDCNARLRAIVNDFDNHNLLDYLRGISQKDINKARDKGLGNHIKL</sequence>
<evidence type="ECO:0000313" key="1">
    <source>
        <dbReference type="Proteomes" id="UP000887565"/>
    </source>
</evidence>
<dbReference type="Proteomes" id="UP000887565">
    <property type="component" value="Unplaced"/>
</dbReference>
<accession>A0A915I2P6</accession>
<name>A0A915I2P6_ROMCU</name>
<dbReference type="AlphaFoldDB" id="A0A915I2P6"/>
<proteinExistence type="predicted"/>
<dbReference type="WBParaSite" id="nRc.2.0.1.t08403-RA">
    <property type="protein sequence ID" value="nRc.2.0.1.t08403-RA"/>
    <property type="gene ID" value="nRc.2.0.1.g08403"/>
</dbReference>
<reference evidence="2" key="1">
    <citation type="submission" date="2022-11" db="UniProtKB">
        <authorList>
            <consortium name="WormBaseParasite"/>
        </authorList>
    </citation>
    <scope>IDENTIFICATION</scope>
</reference>
<organism evidence="1 2">
    <name type="scientific">Romanomermis culicivorax</name>
    <name type="common">Nematode worm</name>
    <dbReference type="NCBI Taxonomy" id="13658"/>
    <lineage>
        <taxon>Eukaryota</taxon>
        <taxon>Metazoa</taxon>
        <taxon>Ecdysozoa</taxon>
        <taxon>Nematoda</taxon>
        <taxon>Enoplea</taxon>
        <taxon>Dorylaimia</taxon>
        <taxon>Mermithida</taxon>
        <taxon>Mermithoidea</taxon>
        <taxon>Mermithidae</taxon>
        <taxon>Romanomermis</taxon>
    </lineage>
</organism>
<protein>
    <submittedName>
        <fullName evidence="2">Uncharacterized protein</fullName>
    </submittedName>
</protein>